<comment type="caution">
    <text evidence="6">The sequence shown here is derived from an EMBL/GenBank/DDBJ whole genome shotgun (WGS) entry which is preliminary data.</text>
</comment>
<dbReference type="CDD" id="cd05930">
    <property type="entry name" value="A_NRPS"/>
    <property type="match status" value="1"/>
</dbReference>
<dbReference type="Gene3D" id="3.30.559.30">
    <property type="entry name" value="Nonribosomal peptide synthetase, condensation domain"/>
    <property type="match status" value="1"/>
</dbReference>
<dbReference type="Pfam" id="PF07993">
    <property type="entry name" value="NAD_binding_4"/>
    <property type="match status" value="1"/>
</dbReference>
<evidence type="ECO:0000313" key="7">
    <source>
        <dbReference type="Proteomes" id="UP000319804"/>
    </source>
</evidence>
<dbReference type="SUPFAM" id="SSF52777">
    <property type="entry name" value="CoA-dependent acyltransferases"/>
    <property type="match status" value="2"/>
</dbReference>
<protein>
    <submittedName>
        <fullName evidence="6">Amino acid adenylation domain-containing protein/thioester reductase-like protein</fullName>
    </submittedName>
</protein>
<dbReference type="GO" id="GO:0016874">
    <property type="term" value="F:ligase activity"/>
    <property type="evidence" value="ECO:0007669"/>
    <property type="project" value="UniProtKB-KW"/>
</dbReference>
<dbReference type="Pfam" id="PF00668">
    <property type="entry name" value="Condensation"/>
    <property type="match status" value="1"/>
</dbReference>
<evidence type="ECO:0000256" key="3">
    <source>
        <dbReference type="ARBA" id="ARBA00022553"/>
    </source>
</evidence>
<dbReference type="NCBIfam" id="TIGR01733">
    <property type="entry name" value="AA-adenyl-dom"/>
    <property type="match status" value="1"/>
</dbReference>
<keyword evidence="3" id="KW-0597">Phosphoprotein</keyword>
<dbReference type="Pfam" id="PF13193">
    <property type="entry name" value="AMP-binding_C"/>
    <property type="match status" value="1"/>
</dbReference>
<evidence type="ECO:0000256" key="2">
    <source>
        <dbReference type="ARBA" id="ARBA00022450"/>
    </source>
</evidence>
<dbReference type="SUPFAM" id="SSF56801">
    <property type="entry name" value="Acetyl-CoA synthetase-like"/>
    <property type="match status" value="1"/>
</dbReference>
<dbReference type="Gene3D" id="3.30.300.30">
    <property type="match status" value="1"/>
</dbReference>
<dbReference type="GO" id="GO:0031177">
    <property type="term" value="F:phosphopantetheine binding"/>
    <property type="evidence" value="ECO:0007669"/>
    <property type="project" value="InterPro"/>
</dbReference>
<name>A0A4Y3UJM5_9MICO</name>
<dbReference type="Gene3D" id="2.30.38.10">
    <property type="entry name" value="Luciferase, Domain 3"/>
    <property type="match status" value="1"/>
</dbReference>
<dbReference type="OrthoDB" id="2472181at2"/>
<organism evidence="6 7">
    <name type="scientific">Microbacterium lacticum</name>
    <dbReference type="NCBI Taxonomy" id="33885"/>
    <lineage>
        <taxon>Bacteria</taxon>
        <taxon>Bacillati</taxon>
        <taxon>Actinomycetota</taxon>
        <taxon>Actinomycetes</taxon>
        <taxon>Micrococcales</taxon>
        <taxon>Microbacteriaceae</taxon>
        <taxon>Microbacterium</taxon>
    </lineage>
</organism>
<dbReference type="InterPro" id="IPR020845">
    <property type="entry name" value="AMP-binding_CS"/>
</dbReference>
<reference evidence="6 7" key="1">
    <citation type="submission" date="2019-06" db="EMBL/GenBank/DDBJ databases">
        <title>Sequencing the genomes of 1000 actinobacteria strains.</title>
        <authorList>
            <person name="Klenk H.-P."/>
        </authorList>
    </citation>
    <scope>NUCLEOTIDE SEQUENCE [LARGE SCALE GENOMIC DNA]</scope>
    <source>
        <strain evidence="6 7">DSM 20427</strain>
    </source>
</reference>
<dbReference type="Gene3D" id="3.40.50.720">
    <property type="entry name" value="NAD(P)-binding Rossmann-like Domain"/>
    <property type="match status" value="1"/>
</dbReference>
<dbReference type="CDD" id="cd19531">
    <property type="entry name" value="LCL_NRPS-like"/>
    <property type="match status" value="1"/>
</dbReference>
<dbReference type="FunFam" id="3.40.50.980:FF:000001">
    <property type="entry name" value="Non-ribosomal peptide synthetase"/>
    <property type="match status" value="1"/>
</dbReference>
<dbReference type="GO" id="GO:0043041">
    <property type="term" value="P:amino acid activation for nonribosomal peptide biosynthetic process"/>
    <property type="evidence" value="ECO:0007669"/>
    <property type="project" value="TreeGrafter"/>
</dbReference>
<dbReference type="InterPro" id="IPR020806">
    <property type="entry name" value="PKS_PP-bd"/>
</dbReference>
<dbReference type="InterPro" id="IPR010080">
    <property type="entry name" value="Thioester_reductase-like_dom"/>
</dbReference>
<dbReference type="EMBL" id="VFPS01000008">
    <property type="protein sequence ID" value="TQM90239.1"/>
    <property type="molecule type" value="Genomic_DNA"/>
</dbReference>
<dbReference type="InterPro" id="IPR013120">
    <property type="entry name" value="FAR_NAD-bd"/>
</dbReference>
<dbReference type="InterPro" id="IPR036736">
    <property type="entry name" value="ACP-like_sf"/>
</dbReference>
<dbReference type="Gene3D" id="3.30.559.10">
    <property type="entry name" value="Chloramphenicol acetyltransferase-like domain"/>
    <property type="match status" value="1"/>
</dbReference>
<evidence type="ECO:0000313" key="6">
    <source>
        <dbReference type="EMBL" id="TQM90239.1"/>
    </source>
</evidence>
<dbReference type="SMART" id="SM00823">
    <property type="entry name" value="PKS_PP"/>
    <property type="match status" value="1"/>
</dbReference>
<keyword evidence="2" id="KW-0596">Phosphopantetheine</keyword>
<dbReference type="PROSITE" id="PS00455">
    <property type="entry name" value="AMP_BINDING"/>
    <property type="match status" value="1"/>
</dbReference>
<keyword evidence="4" id="KW-0436">Ligase</keyword>
<dbReference type="InterPro" id="IPR010071">
    <property type="entry name" value="AA_adenyl_dom"/>
</dbReference>
<dbReference type="Proteomes" id="UP000319804">
    <property type="component" value="Unassembled WGS sequence"/>
</dbReference>
<feature type="domain" description="Carrier" evidence="5">
    <location>
        <begin position="1008"/>
        <end position="1083"/>
    </location>
</feature>
<evidence type="ECO:0000259" key="5">
    <source>
        <dbReference type="PROSITE" id="PS50075"/>
    </source>
</evidence>
<comment type="cofactor">
    <cofactor evidence="1">
        <name>pantetheine 4'-phosphate</name>
        <dbReference type="ChEBI" id="CHEBI:47942"/>
    </cofactor>
</comment>
<dbReference type="InterPro" id="IPR009081">
    <property type="entry name" value="PP-bd_ACP"/>
</dbReference>
<dbReference type="InterPro" id="IPR000873">
    <property type="entry name" value="AMP-dep_synth/lig_dom"/>
</dbReference>
<dbReference type="SUPFAM" id="SSF47336">
    <property type="entry name" value="ACP-like"/>
    <property type="match status" value="1"/>
</dbReference>
<dbReference type="InterPro" id="IPR025110">
    <property type="entry name" value="AMP-bd_C"/>
</dbReference>
<dbReference type="GO" id="GO:0005737">
    <property type="term" value="C:cytoplasm"/>
    <property type="evidence" value="ECO:0007669"/>
    <property type="project" value="TreeGrafter"/>
</dbReference>
<dbReference type="Gene3D" id="3.40.50.980">
    <property type="match status" value="2"/>
</dbReference>
<accession>A0A4Y3UJM5</accession>
<sequence length="1480" mass="159580">MSDTDLRTQWRQLSPERQRALLASRRERQAAAAAVEAAEVGPEASARGPLTPSQARMHFLQSLAPESAIYHMSALVRVRGELDLDRLIAALPAVAARQGALRTRIVEHDGMLHQEMLPVIEPDVVTHRIVASAQGVDPDWSKLLQRRSSQPFVLDRAPLWRVTIGIRSPGDVEILLTMHHIITDDWSMRVLFEDWVAAYTGIAASAAPVPYLAWATQQQDETGSARAASKREYWQRLLGAGSPALDLATDAPRPPVQRGHGALWRAELDADAVAGLRRLAASRKATLFTVLLAAWSALLSRQGTEQRIVVGVPIARRERAEHERVIGLFVDTLPVAVDVEQDIELGALVDQARDSFHGAVDNVLSLEEIILAVQPPRTRERAPVFQTMLTLHDVPPSSLGVPGLTLSPSSEELPHDTSMYDISLDVAPTLDGLELVVEYDTDLFSADHVARIGEQLRLVLRQFAENPATSVGRLDLGVGAPPVQAPLHDGTTSIPDAVLRWAEDRPDATALVCGGDRMTYADLDRAVTALARRLRRDGVESGDVVAVLVDRSVDVIVAMLGVMRAGAVYLPLDPAAPAERRRTILADSAALRALADTEERMQELRDALPAAAAVLPIRADHPTQESAVSLPILGADAAAYLIYTSGSTGTPKGVLVPHRGLVSLSSWYVDYYDTAHNDRHLTTANHAFDASFGDYGRALLCGGALVIATREECVDPAALHRLIERERITCMETVPAIMRELARWLRADGGDLHGLETLIVGSDAWYAREITEYRRLLRPGVPIVAAYGVTEATVDSTYYDGGDAPLHPDQTVPIGHRVGNSTVVVLDDTFRPVPEGVVGELAIGGNGLAFGYWRRPRATAERFLPNPFAAGERLYATGDLARLVDGEIEFLGRRDRQLKIRGFRIEPDEVELVLHGHADIVDAAVVVREAGSETAYLAAYVVLAGQDDRAPRSILSHLRERLPAYMVPTTLTVLEALPKTTSNKIDRGALPAPAETDTARRLEDYGEAVWSAEEQRIREFWQDVLDGPVPHPEANLFDLGAHSLLIPRVLHRIAQEFGTRLPLALVFEHLTVRAMAMRLAVAAPSDDQTEEAPSAAPILADLASIDAPVPVAVRSGTSRVFVTGGTGYLGAHLVSSLVARTDSEIVCLVRADDDEGARRRLAAAMTASALPDPGPRVSAIAGDVSRPGLGLSENDEAALMDGTDAIVHAAAWVNLIFPYGALRGANVLGTQEMIRLAAAHGARLHHVSTAGVADVERLGLAESRNGYLQSKWLAEHLVLRAFDQGVAGAVHRPDFLSGAVRSARCNRSDLVWALVDAGIEAGVALDLSIPLPMAPVDVVADRIVDQVVGGSTGGLFDYSHPDPIDLASLFSLVSQHGYPLRTVSPEEWLSRVEQIVADGRAAAVLPHIPFLAAMISPEAGAEASDPPASSELRSYRAPQDGYAALGVECPPIDAALLSRYLDDLTATGFLPAPPHGRRMA</sequence>
<dbReference type="InterPro" id="IPR045851">
    <property type="entry name" value="AMP-bd_C_sf"/>
</dbReference>
<evidence type="ECO:0000256" key="1">
    <source>
        <dbReference type="ARBA" id="ARBA00001957"/>
    </source>
</evidence>
<dbReference type="Pfam" id="PF00550">
    <property type="entry name" value="PP-binding"/>
    <property type="match status" value="1"/>
</dbReference>
<dbReference type="RefSeq" id="WP_141380408.1">
    <property type="nucleotide sequence ID" value="NZ_BJNA01000022.1"/>
</dbReference>
<dbReference type="PANTHER" id="PTHR45527:SF1">
    <property type="entry name" value="FATTY ACID SYNTHASE"/>
    <property type="match status" value="1"/>
</dbReference>
<dbReference type="PIRSF" id="PIRSF001617">
    <property type="entry name" value="Alpha-AR"/>
    <property type="match status" value="1"/>
</dbReference>
<dbReference type="Gene3D" id="1.10.1200.10">
    <property type="entry name" value="ACP-like"/>
    <property type="match status" value="1"/>
</dbReference>
<gene>
    <name evidence="6" type="ORF">FHX68_3043</name>
</gene>
<dbReference type="InterPro" id="IPR036291">
    <property type="entry name" value="NAD(P)-bd_dom_sf"/>
</dbReference>
<dbReference type="PROSITE" id="PS50075">
    <property type="entry name" value="CARRIER"/>
    <property type="match status" value="1"/>
</dbReference>
<dbReference type="PANTHER" id="PTHR45527">
    <property type="entry name" value="NONRIBOSOMAL PEPTIDE SYNTHETASE"/>
    <property type="match status" value="1"/>
</dbReference>
<dbReference type="InterPro" id="IPR001242">
    <property type="entry name" value="Condensation_dom"/>
</dbReference>
<dbReference type="GO" id="GO:0008610">
    <property type="term" value="P:lipid biosynthetic process"/>
    <property type="evidence" value="ECO:0007669"/>
    <property type="project" value="UniProtKB-ARBA"/>
</dbReference>
<dbReference type="NCBIfam" id="TIGR01746">
    <property type="entry name" value="Thioester-redct"/>
    <property type="match status" value="1"/>
</dbReference>
<dbReference type="GO" id="GO:0044550">
    <property type="term" value="P:secondary metabolite biosynthetic process"/>
    <property type="evidence" value="ECO:0007669"/>
    <property type="project" value="TreeGrafter"/>
</dbReference>
<evidence type="ECO:0000256" key="4">
    <source>
        <dbReference type="ARBA" id="ARBA00022598"/>
    </source>
</evidence>
<dbReference type="InterPro" id="IPR023213">
    <property type="entry name" value="CAT-like_dom_sf"/>
</dbReference>
<keyword evidence="7" id="KW-1185">Reference proteome</keyword>
<dbReference type="SUPFAM" id="SSF51735">
    <property type="entry name" value="NAD(P)-binding Rossmann-fold domains"/>
    <property type="match status" value="1"/>
</dbReference>
<proteinExistence type="predicted"/>
<dbReference type="Pfam" id="PF00501">
    <property type="entry name" value="AMP-binding"/>
    <property type="match status" value="1"/>
</dbReference>